<gene>
    <name evidence="1" type="ORF">DERYTH_LOCUS24390</name>
</gene>
<keyword evidence="2" id="KW-1185">Reference proteome</keyword>
<dbReference type="OrthoDB" id="2440770at2759"/>
<dbReference type="AlphaFoldDB" id="A0A9N9K0N3"/>
<sequence length="272" mass="31070">MSFPITQISIVNLDQDNPYHDLRNDDLLSQQTQINTNANHPRAPTFASTFLTEDQHQTTSNFNSFPPWQPSCSLLSLHNRFQTEILYMFLCVPCSHCSVLMFPVQARWVSCDVSMEYDLCRAFPHLSLTEHPNKENYIAVCSSCISIAKHHIDPTLAQIPDALANVPIFHRRWLSPINLSCSLGRAEIANCFTHYCHLTGAFGLSKNICALQIYSGMLGAILDSAPSENWFHPSLLHAANWLKTNNRFFKEFDRMFSSVVFTRLRMFSQLPR</sequence>
<proteinExistence type="predicted"/>
<name>A0A9N9K0N3_9GLOM</name>
<dbReference type="EMBL" id="CAJVPY010040747">
    <property type="protein sequence ID" value="CAG8806009.1"/>
    <property type="molecule type" value="Genomic_DNA"/>
</dbReference>
<reference evidence="1" key="1">
    <citation type="submission" date="2021-06" db="EMBL/GenBank/DDBJ databases">
        <authorList>
            <person name="Kallberg Y."/>
            <person name="Tangrot J."/>
            <person name="Rosling A."/>
        </authorList>
    </citation>
    <scope>NUCLEOTIDE SEQUENCE</scope>
    <source>
        <strain evidence="1">MA453B</strain>
    </source>
</reference>
<organism evidence="1 2">
    <name type="scientific">Dentiscutata erythropus</name>
    <dbReference type="NCBI Taxonomy" id="1348616"/>
    <lineage>
        <taxon>Eukaryota</taxon>
        <taxon>Fungi</taxon>
        <taxon>Fungi incertae sedis</taxon>
        <taxon>Mucoromycota</taxon>
        <taxon>Glomeromycotina</taxon>
        <taxon>Glomeromycetes</taxon>
        <taxon>Diversisporales</taxon>
        <taxon>Gigasporaceae</taxon>
        <taxon>Dentiscutata</taxon>
    </lineage>
</organism>
<accession>A0A9N9K0N3</accession>
<dbReference type="Proteomes" id="UP000789405">
    <property type="component" value="Unassembled WGS sequence"/>
</dbReference>
<protein>
    <submittedName>
        <fullName evidence="1">12393_t:CDS:1</fullName>
    </submittedName>
</protein>
<evidence type="ECO:0000313" key="2">
    <source>
        <dbReference type="Proteomes" id="UP000789405"/>
    </source>
</evidence>
<comment type="caution">
    <text evidence="1">The sequence shown here is derived from an EMBL/GenBank/DDBJ whole genome shotgun (WGS) entry which is preliminary data.</text>
</comment>
<evidence type="ECO:0000313" key="1">
    <source>
        <dbReference type="EMBL" id="CAG8806009.1"/>
    </source>
</evidence>